<evidence type="ECO:0000256" key="3">
    <source>
        <dbReference type="ARBA" id="ARBA00023242"/>
    </source>
</evidence>
<comment type="subcellular location">
    <subcellularLocation>
        <location evidence="1">Nucleus</location>
    </subcellularLocation>
</comment>
<dbReference type="PANTHER" id="PTHR33402">
    <property type="entry name" value="VQ MOTIF-CONTAINING PROTEIN 11-LIKE"/>
    <property type="match status" value="1"/>
</dbReference>
<keyword evidence="2" id="KW-0597">Phosphoprotein</keyword>
<name>A0A8S9HYQ7_BRACR</name>
<dbReference type="SMART" id="SM00198">
    <property type="entry name" value="SCP"/>
    <property type="match status" value="1"/>
</dbReference>
<dbReference type="EMBL" id="QGKY02001250">
    <property type="protein sequence ID" value="KAF2563183.1"/>
    <property type="molecule type" value="Genomic_DNA"/>
</dbReference>
<evidence type="ECO:0000256" key="2">
    <source>
        <dbReference type="ARBA" id="ARBA00022553"/>
    </source>
</evidence>
<dbReference type="GO" id="GO:0005634">
    <property type="term" value="C:nucleus"/>
    <property type="evidence" value="ECO:0007669"/>
    <property type="project" value="UniProtKB-SubCell"/>
</dbReference>
<evidence type="ECO:0000256" key="4">
    <source>
        <dbReference type="SAM" id="MobiDB-lite"/>
    </source>
</evidence>
<dbReference type="PANTHER" id="PTHR33402:SF17">
    <property type="entry name" value="VQ MOTIF-CONTAINING PROTEIN 33"/>
    <property type="match status" value="1"/>
</dbReference>
<dbReference type="InterPro" id="IPR008889">
    <property type="entry name" value="VQ"/>
</dbReference>
<evidence type="ECO:0000259" key="5">
    <source>
        <dbReference type="SMART" id="SM00198"/>
    </source>
</evidence>
<dbReference type="SUPFAM" id="SSF55797">
    <property type="entry name" value="PR-1-like"/>
    <property type="match status" value="1"/>
</dbReference>
<organism evidence="6">
    <name type="scientific">Brassica cretica</name>
    <name type="common">Mustard</name>
    <dbReference type="NCBI Taxonomy" id="69181"/>
    <lineage>
        <taxon>Eukaryota</taxon>
        <taxon>Viridiplantae</taxon>
        <taxon>Streptophyta</taxon>
        <taxon>Embryophyta</taxon>
        <taxon>Tracheophyta</taxon>
        <taxon>Spermatophyta</taxon>
        <taxon>Magnoliopsida</taxon>
        <taxon>eudicotyledons</taxon>
        <taxon>Gunneridae</taxon>
        <taxon>Pentapetalae</taxon>
        <taxon>rosids</taxon>
        <taxon>malvids</taxon>
        <taxon>Brassicales</taxon>
        <taxon>Brassicaceae</taxon>
        <taxon>Brassiceae</taxon>
        <taxon>Brassica</taxon>
    </lineage>
</organism>
<dbReference type="Gene3D" id="3.40.33.10">
    <property type="entry name" value="CAP"/>
    <property type="match status" value="1"/>
</dbReference>
<accession>A0A8S9HYQ7</accession>
<evidence type="ECO:0000313" key="6">
    <source>
        <dbReference type="EMBL" id="KAF2563183.1"/>
    </source>
</evidence>
<feature type="region of interest" description="Disordered" evidence="4">
    <location>
        <begin position="231"/>
        <end position="279"/>
    </location>
</feature>
<dbReference type="Pfam" id="PF00188">
    <property type="entry name" value="CAP"/>
    <property type="match status" value="1"/>
</dbReference>
<feature type="compositionally biased region" description="Polar residues" evidence="4">
    <location>
        <begin position="297"/>
        <end position="317"/>
    </location>
</feature>
<reference evidence="6" key="1">
    <citation type="submission" date="2019-12" db="EMBL/GenBank/DDBJ databases">
        <title>Genome sequencing and annotation of Brassica cretica.</title>
        <authorList>
            <person name="Studholme D.J."/>
            <person name="Sarris P.F."/>
        </authorList>
    </citation>
    <scope>NUCLEOTIDE SEQUENCE</scope>
    <source>
        <strain evidence="6">PFS-102/07</strain>
        <tissue evidence="6">Leaf</tissue>
    </source>
</reference>
<feature type="region of interest" description="Disordered" evidence="4">
    <location>
        <begin position="297"/>
        <end position="321"/>
    </location>
</feature>
<comment type="caution">
    <text evidence="6">The sequence shown here is derived from an EMBL/GenBank/DDBJ whole genome shotgun (WGS) entry which is preliminary data.</text>
</comment>
<dbReference type="Pfam" id="PF05678">
    <property type="entry name" value="VQ"/>
    <property type="match status" value="1"/>
</dbReference>
<keyword evidence="3" id="KW-0539">Nucleus</keyword>
<dbReference type="InterPro" id="IPR039611">
    <property type="entry name" value="VQ_4/11/13/19/31/33"/>
</dbReference>
<feature type="domain" description="SCP" evidence="5">
    <location>
        <begin position="52"/>
        <end position="194"/>
    </location>
</feature>
<protein>
    <recommendedName>
        <fullName evidence="5">SCP domain-containing protein</fullName>
    </recommendedName>
</protein>
<gene>
    <name evidence="6" type="ORF">F2Q70_00015073</name>
</gene>
<dbReference type="InterPro" id="IPR014044">
    <property type="entry name" value="CAP_dom"/>
</dbReference>
<feature type="region of interest" description="Disordered" evidence="4">
    <location>
        <begin position="336"/>
        <end position="399"/>
    </location>
</feature>
<evidence type="ECO:0000256" key="1">
    <source>
        <dbReference type="ARBA" id="ARBA00004123"/>
    </source>
</evidence>
<feature type="region of interest" description="Disordered" evidence="4">
    <location>
        <begin position="185"/>
        <end position="211"/>
    </location>
</feature>
<dbReference type="AlphaFoldDB" id="A0A8S9HYQ7"/>
<sequence>MVGTSDRRGGRDDGLAVWLAGGDNIFSVCFISGKIAGNRRFAVGIHGLREFCVPEDFLAAHNEARASVRVALYATTYANQRRGDCALKNSEGPNGEPGPYGENLAWNSGSMSAAEAVEAWVNQKSDYDYNSNTCADPLTNCLSYTQVVWRNSVKLGCAKVSSTSSICSKPEQIMQNYPAIITSPRFQPQTRSPRHHHHDQHQHLSNPYPTTFVQADTSTFKQVVQMLTGSSTDTNTENHHKAPPPVNNKGGFSVPPIKKTNSFKLYERRQNNNNNTFGKNDLMINTLRLQNSQRLMFSSGHNGHQSPRFSPRNSSPESVLLSPSMLDFPKLGLNSPVTPLRSNDDPLNKSSPLSLGSSSEEDKAIAEKGFYLHPSPVSTPRDSQPLLLPLFPVTSPRNP</sequence>
<proteinExistence type="predicted"/>
<dbReference type="InterPro" id="IPR035940">
    <property type="entry name" value="CAP_sf"/>
</dbReference>